<evidence type="ECO:0000313" key="3">
    <source>
        <dbReference type="Proteomes" id="UP000717696"/>
    </source>
</evidence>
<organism evidence="2 3">
    <name type="scientific">Dactylonectria estremocensis</name>
    <dbReference type="NCBI Taxonomy" id="1079267"/>
    <lineage>
        <taxon>Eukaryota</taxon>
        <taxon>Fungi</taxon>
        <taxon>Dikarya</taxon>
        <taxon>Ascomycota</taxon>
        <taxon>Pezizomycotina</taxon>
        <taxon>Sordariomycetes</taxon>
        <taxon>Hypocreomycetidae</taxon>
        <taxon>Hypocreales</taxon>
        <taxon>Nectriaceae</taxon>
        <taxon>Dactylonectria</taxon>
    </lineage>
</organism>
<reference evidence="2" key="1">
    <citation type="journal article" date="2021" name="Nat. Commun.">
        <title>Genetic determinants of endophytism in the Arabidopsis root mycobiome.</title>
        <authorList>
            <person name="Mesny F."/>
            <person name="Miyauchi S."/>
            <person name="Thiergart T."/>
            <person name="Pickel B."/>
            <person name="Atanasova L."/>
            <person name="Karlsson M."/>
            <person name="Huettel B."/>
            <person name="Barry K.W."/>
            <person name="Haridas S."/>
            <person name="Chen C."/>
            <person name="Bauer D."/>
            <person name="Andreopoulos W."/>
            <person name="Pangilinan J."/>
            <person name="LaButti K."/>
            <person name="Riley R."/>
            <person name="Lipzen A."/>
            <person name="Clum A."/>
            <person name="Drula E."/>
            <person name="Henrissat B."/>
            <person name="Kohler A."/>
            <person name="Grigoriev I.V."/>
            <person name="Martin F.M."/>
            <person name="Hacquard S."/>
        </authorList>
    </citation>
    <scope>NUCLEOTIDE SEQUENCE</scope>
    <source>
        <strain evidence="2">MPI-CAGE-AT-0021</strain>
    </source>
</reference>
<proteinExistence type="predicted"/>
<keyword evidence="3" id="KW-1185">Reference proteome</keyword>
<sequence>MLTPGLLFALTLLRAGMVIPHQFDFNDSQSIQRVGLKQTLRGLDNVMELNQSVSTISRKISATLPSRLERKSFERPISSVAVDTTRRFL</sequence>
<comment type="caution">
    <text evidence="2">The sequence shown here is derived from an EMBL/GenBank/DDBJ whole genome shotgun (WGS) entry which is preliminary data.</text>
</comment>
<dbReference type="EMBL" id="JAGMUU010000010">
    <property type="protein sequence ID" value="KAH7144153.1"/>
    <property type="molecule type" value="Genomic_DNA"/>
</dbReference>
<dbReference type="AlphaFoldDB" id="A0A9P9J669"/>
<feature type="chain" id="PRO_5040286928" evidence="1">
    <location>
        <begin position="21"/>
        <end position="89"/>
    </location>
</feature>
<evidence type="ECO:0000313" key="2">
    <source>
        <dbReference type="EMBL" id="KAH7144153.1"/>
    </source>
</evidence>
<gene>
    <name evidence="2" type="ORF">B0J13DRAFT_554767</name>
</gene>
<name>A0A9P9J669_9HYPO</name>
<keyword evidence="1" id="KW-0732">Signal</keyword>
<protein>
    <submittedName>
        <fullName evidence="2">Uncharacterized protein</fullName>
    </submittedName>
</protein>
<accession>A0A9P9J669</accession>
<evidence type="ECO:0000256" key="1">
    <source>
        <dbReference type="SAM" id="SignalP"/>
    </source>
</evidence>
<dbReference type="Proteomes" id="UP000717696">
    <property type="component" value="Unassembled WGS sequence"/>
</dbReference>
<feature type="signal peptide" evidence="1">
    <location>
        <begin position="1"/>
        <end position="20"/>
    </location>
</feature>